<evidence type="ECO:0000313" key="3">
    <source>
        <dbReference type="Proteomes" id="UP000655094"/>
    </source>
</evidence>
<dbReference type="InterPro" id="IPR051802">
    <property type="entry name" value="YfhM-like"/>
</dbReference>
<organism evidence="2 3">
    <name type="scientific">Klebsiella pneumoniae</name>
    <dbReference type="NCBI Taxonomy" id="573"/>
    <lineage>
        <taxon>Bacteria</taxon>
        <taxon>Pseudomonadati</taxon>
        <taxon>Pseudomonadota</taxon>
        <taxon>Gammaproteobacteria</taxon>
        <taxon>Enterobacterales</taxon>
        <taxon>Enterobacteriaceae</taxon>
        <taxon>Klebsiella/Raoultella group</taxon>
        <taxon>Klebsiella</taxon>
        <taxon>Klebsiella pneumoniae complex</taxon>
    </lineage>
</organism>
<proteinExistence type="predicted"/>
<evidence type="ECO:0000259" key="1">
    <source>
        <dbReference type="Pfam" id="PF07678"/>
    </source>
</evidence>
<name>A0A919I846_KLEPN</name>
<dbReference type="GO" id="GO:0005615">
    <property type="term" value="C:extracellular space"/>
    <property type="evidence" value="ECO:0007669"/>
    <property type="project" value="InterPro"/>
</dbReference>
<dbReference type="GO" id="GO:0004866">
    <property type="term" value="F:endopeptidase inhibitor activity"/>
    <property type="evidence" value="ECO:0007669"/>
    <property type="project" value="TreeGrafter"/>
</dbReference>
<dbReference type="PANTHER" id="PTHR40094">
    <property type="entry name" value="ALPHA-2-MACROGLOBULIN HOMOLOG"/>
    <property type="match status" value="1"/>
</dbReference>
<dbReference type="InterPro" id="IPR011626">
    <property type="entry name" value="Alpha-macroglobulin_TED"/>
</dbReference>
<reference evidence="2" key="1">
    <citation type="submission" date="2020-10" db="EMBL/GenBank/DDBJ databases">
        <title>Genome Sequence of ESBL Producing Zambian Clinical Strains.</title>
        <authorList>
            <person name="Shawa M."/>
            <person name="Furuta Y."/>
            <person name="Simbotwe M."/>
            <person name="Mulenga E."/>
            <person name="Mubanga M."/>
            <person name="Mulenga G."/>
            <person name="Kaile C."/>
            <person name="Zorigt T."/>
            <person name="Hang'ombe B."/>
            <person name="Higashi H."/>
        </authorList>
    </citation>
    <scope>NUCLEOTIDE SEQUENCE</scope>
    <source>
        <strain evidence="2">Zam_UTH_09</strain>
    </source>
</reference>
<evidence type="ECO:0000313" key="2">
    <source>
        <dbReference type="EMBL" id="GHK57721.1"/>
    </source>
</evidence>
<dbReference type="SMART" id="SM01419">
    <property type="entry name" value="Thiol-ester_cl"/>
    <property type="match status" value="1"/>
</dbReference>
<sequence>MKAGSRRRRRAGFAPQTLQGQLLLSGKPPLNLARYIRELKAYPYGCLEQTASGLFPSLYTSAAQLKALGISGDSDEKRRAAIDVGISRLLQMQLENGGFALWDREGPEEYWLTAYAMDFLVRASEQGYSVPVNAINKGNERLLRYLQEPGLMTVRYSDDARASRFAAQAYAALVLARQQSAARRLA</sequence>
<gene>
    <name evidence="2" type="ORF">KPZU09_74570</name>
</gene>
<dbReference type="CDD" id="cd02891">
    <property type="entry name" value="A2M_like"/>
    <property type="match status" value="1"/>
</dbReference>
<accession>A0A919I846</accession>
<dbReference type="InterPro" id="IPR047565">
    <property type="entry name" value="Alpha-macroglob_thiol-ester_cl"/>
</dbReference>
<comment type="caution">
    <text evidence="2">The sequence shown here is derived from an EMBL/GenBank/DDBJ whole genome shotgun (WGS) entry which is preliminary data.</text>
</comment>
<protein>
    <recommendedName>
        <fullName evidence="1">Alpha-macroglobulin-like TED domain-containing protein</fullName>
    </recommendedName>
</protein>
<dbReference type="Pfam" id="PF07678">
    <property type="entry name" value="TED_complement"/>
    <property type="match status" value="1"/>
</dbReference>
<dbReference type="Proteomes" id="UP000655094">
    <property type="component" value="Unassembled WGS sequence"/>
</dbReference>
<dbReference type="AlphaFoldDB" id="A0A919I846"/>
<feature type="domain" description="Alpha-macroglobulin-like TED" evidence="1">
    <location>
        <begin position="35"/>
        <end position="143"/>
    </location>
</feature>
<dbReference type="InterPro" id="IPR008930">
    <property type="entry name" value="Terpenoid_cyclase/PrenylTrfase"/>
</dbReference>
<dbReference type="SUPFAM" id="SSF48239">
    <property type="entry name" value="Terpenoid cyclases/Protein prenyltransferases"/>
    <property type="match status" value="1"/>
</dbReference>
<dbReference type="PANTHER" id="PTHR40094:SF1">
    <property type="entry name" value="UBIQUITIN DOMAIN-CONTAINING PROTEIN"/>
    <property type="match status" value="1"/>
</dbReference>
<dbReference type="Gene3D" id="1.50.10.20">
    <property type="match status" value="1"/>
</dbReference>
<dbReference type="EMBL" id="BNFF01000002">
    <property type="protein sequence ID" value="GHK57721.1"/>
    <property type="molecule type" value="Genomic_DNA"/>
</dbReference>